<feature type="compositionally biased region" description="Acidic residues" evidence="3">
    <location>
        <begin position="585"/>
        <end position="597"/>
    </location>
</feature>
<dbReference type="PROSITE" id="PS50984">
    <property type="entry name" value="TRUD"/>
    <property type="match status" value="1"/>
</dbReference>
<dbReference type="PANTHER" id="PTHR13326">
    <property type="entry name" value="TRNA PSEUDOURIDINE SYNTHASE D"/>
    <property type="match status" value="1"/>
</dbReference>
<keyword evidence="2" id="KW-0413">Isomerase</keyword>
<organism evidence="5 6">
    <name type="scientific">Peronospora matthiolae</name>
    <dbReference type="NCBI Taxonomy" id="2874970"/>
    <lineage>
        <taxon>Eukaryota</taxon>
        <taxon>Sar</taxon>
        <taxon>Stramenopiles</taxon>
        <taxon>Oomycota</taxon>
        <taxon>Peronosporomycetes</taxon>
        <taxon>Peronosporales</taxon>
        <taxon>Peronosporaceae</taxon>
        <taxon>Peronospora</taxon>
    </lineage>
</organism>
<name>A0AAV1U7W1_9STRA</name>
<evidence type="ECO:0000313" key="5">
    <source>
        <dbReference type="EMBL" id="CAK7929662.1"/>
    </source>
</evidence>
<dbReference type="Proteomes" id="UP001162060">
    <property type="component" value="Unassembled WGS sequence"/>
</dbReference>
<protein>
    <recommendedName>
        <fullName evidence="4">TRUD domain-containing protein</fullName>
    </recommendedName>
</protein>
<gene>
    <name evidence="5" type="ORF">PM001_LOCUS14812</name>
</gene>
<evidence type="ECO:0000313" key="6">
    <source>
        <dbReference type="Proteomes" id="UP001162060"/>
    </source>
</evidence>
<feature type="region of interest" description="Disordered" evidence="3">
    <location>
        <begin position="585"/>
        <end position="617"/>
    </location>
</feature>
<comment type="similarity">
    <text evidence="1">Belongs to the pseudouridine synthase TruD family.</text>
</comment>
<dbReference type="GO" id="GO:0009982">
    <property type="term" value="F:pseudouridine synthase activity"/>
    <property type="evidence" value="ECO:0007669"/>
    <property type="project" value="InterPro"/>
</dbReference>
<evidence type="ECO:0000259" key="4">
    <source>
        <dbReference type="PROSITE" id="PS50984"/>
    </source>
</evidence>
<dbReference type="Gene3D" id="3.30.2350.20">
    <property type="entry name" value="TruD, catalytic domain"/>
    <property type="match status" value="2"/>
</dbReference>
<dbReference type="GO" id="GO:0001522">
    <property type="term" value="P:pseudouridine synthesis"/>
    <property type="evidence" value="ECO:0007669"/>
    <property type="project" value="InterPro"/>
</dbReference>
<dbReference type="InterPro" id="IPR020103">
    <property type="entry name" value="PsdUridine_synth_cat_dom_sf"/>
</dbReference>
<dbReference type="EMBL" id="CAKLBY020000153">
    <property type="protein sequence ID" value="CAK7929662.1"/>
    <property type="molecule type" value="Genomic_DNA"/>
</dbReference>
<dbReference type="InterPro" id="IPR001656">
    <property type="entry name" value="PsdUridine_synth_TruD"/>
</dbReference>
<evidence type="ECO:0000256" key="1">
    <source>
        <dbReference type="ARBA" id="ARBA00007953"/>
    </source>
</evidence>
<evidence type="ECO:0000256" key="2">
    <source>
        <dbReference type="ARBA" id="ARBA00023235"/>
    </source>
</evidence>
<feature type="region of interest" description="Disordered" evidence="3">
    <location>
        <begin position="1"/>
        <end position="38"/>
    </location>
</feature>
<feature type="domain" description="TRUD" evidence="4">
    <location>
        <begin position="439"/>
        <end position="694"/>
    </location>
</feature>
<comment type="caution">
    <text evidence="5">The sequence shown here is derived from an EMBL/GenBank/DDBJ whole genome shotgun (WGS) entry which is preliminary data.</text>
</comment>
<feature type="compositionally biased region" description="Basic residues" evidence="3">
    <location>
        <begin position="12"/>
        <end position="35"/>
    </location>
</feature>
<evidence type="ECO:0000256" key="3">
    <source>
        <dbReference type="SAM" id="MobiDB-lite"/>
    </source>
</evidence>
<reference evidence="5" key="1">
    <citation type="submission" date="2024-01" db="EMBL/GenBank/DDBJ databases">
        <authorList>
            <person name="Webb A."/>
        </authorList>
    </citation>
    <scope>NUCLEOTIDE SEQUENCE</scope>
    <source>
        <strain evidence="5">Pm1</strain>
    </source>
</reference>
<dbReference type="PIRSF" id="PIRSF037016">
    <property type="entry name" value="Pseudouridin_synth_euk_prd"/>
    <property type="match status" value="1"/>
</dbReference>
<sequence>MGRGGGGARNSSTRRGRNGQHGRGGQRGRGGRRSGRGFEGLYDGPDFRAAGYNDSVACSVNESAVGIQCFLMPTVHGFHGATKQRYSDFVVREVALDGHVVQLTDIKRFARRDKPLKVSEVFKHKVFALLNDATHGTIDMPASVHGLVGKLAGRLLGVLNANKRERALKLGKENVQRLQEAVAQVCGDDTAARLREFMLKVVDAQVKEEETKRLTKSTKAEATAEVETDVVSVAAKQETDSMFFFPLIEAKKTRAAMHDAVRKFGNGIVVSDTTVNSDGVSVIRLRQVMVGGKKRKDMDRRESSSARESWPKDRPEYLQFVLYKRNLETNSVMMQLAKAMNTNVSSFTYAGTKDKRGITTQLCTVYRGSKERLESLNRAGRELDSFNFLVGNATYVQHRLNLGDLRGNRFSLVIRDLPDDDTISDEQIHEAVRSWSEHGFINYFGLQRFGTKAIATHEIGRAILQRDHKRVVDLLLHPQEGDATMIRKARQAFRDNQNVETALKTLPPYLIAERAVLHGLRVHGLTAYATAIQSIPRHLRMMYTHAYQSYVWNSLASERLTRYSSTSPVIGDLVILHDTMTEENVDASEAEGGDGADGDNAGEAAPVHKKPRTLAEASRPETNVSVVTAETLSQYTIYDVVLPLPGYSIAYPENALKLRYDEILKADGVDFCTLENATNSEYHLPGSYRHVVKKPVDVQHELKRFNDPIVPLLETDVDRFAGRSVQASIPNGKFRALCLEFQLGPSSYATMAVRELLKQSSNLDVQLQLKKKLDAQDTQASELVDAADATTCQGSRSTSN</sequence>
<proteinExistence type="inferred from homology"/>
<dbReference type="CDD" id="cd02576">
    <property type="entry name" value="PseudoU_synth_ScPUS7"/>
    <property type="match status" value="1"/>
</dbReference>
<dbReference type="GO" id="GO:0003723">
    <property type="term" value="F:RNA binding"/>
    <property type="evidence" value="ECO:0007669"/>
    <property type="project" value="InterPro"/>
</dbReference>
<dbReference type="InterPro" id="IPR042214">
    <property type="entry name" value="TruD_catalytic"/>
</dbReference>
<dbReference type="NCBIfam" id="TIGR00094">
    <property type="entry name" value="tRNA_TruD_broad"/>
    <property type="match status" value="1"/>
</dbReference>
<dbReference type="PANTHER" id="PTHR13326:SF21">
    <property type="entry name" value="PSEUDOURIDYLATE SYNTHASE PUS7L"/>
    <property type="match status" value="1"/>
</dbReference>
<dbReference type="Pfam" id="PF01142">
    <property type="entry name" value="TruD"/>
    <property type="match status" value="1"/>
</dbReference>
<dbReference type="InterPro" id="IPR011760">
    <property type="entry name" value="PsdUridine_synth_TruD_insert"/>
</dbReference>
<accession>A0AAV1U7W1</accession>
<dbReference type="AlphaFoldDB" id="A0AAV1U7W1"/>
<dbReference type="SUPFAM" id="SSF55120">
    <property type="entry name" value="Pseudouridine synthase"/>
    <property type="match status" value="1"/>
</dbReference>
<dbReference type="FunFam" id="3.30.2350.20:FF:000024">
    <property type="entry name" value="tRNA pseudouridine synthase D, putative"/>
    <property type="match status" value="1"/>
</dbReference>
<dbReference type="GO" id="GO:0005634">
    <property type="term" value="C:nucleus"/>
    <property type="evidence" value="ECO:0007669"/>
    <property type="project" value="TreeGrafter"/>
</dbReference>